<evidence type="ECO:0000259" key="17">
    <source>
        <dbReference type="PROSITE" id="PS50280"/>
    </source>
</evidence>
<dbReference type="PROSITE" id="PS50868">
    <property type="entry name" value="POST_SET"/>
    <property type="match status" value="1"/>
</dbReference>
<feature type="region of interest" description="Disordered" evidence="15">
    <location>
        <begin position="1168"/>
        <end position="1302"/>
    </location>
</feature>
<feature type="compositionally biased region" description="Basic residues" evidence="15">
    <location>
        <begin position="649"/>
        <end position="664"/>
    </location>
</feature>
<evidence type="ECO:0000313" key="21">
    <source>
        <dbReference type="WBParaSite" id="nOo.2.0.1.t00142-RA"/>
    </source>
</evidence>
<dbReference type="EC" id="2.1.1.354" evidence="2"/>
<evidence type="ECO:0000256" key="8">
    <source>
        <dbReference type="ARBA" id="ARBA00023015"/>
    </source>
</evidence>
<dbReference type="GO" id="GO:0032259">
    <property type="term" value="P:methylation"/>
    <property type="evidence" value="ECO:0007669"/>
    <property type="project" value="UniProtKB-KW"/>
</dbReference>
<feature type="region of interest" description="Disordered" evidence="15">
    <location>
        <begin position="438"/>
        <end position="554"/>
    </location>
</feature>
<feature type="compositionally biased region" description="Basic and acidic residues" evidence="15">
    <location>
        <begin position="1208"/>
        <end position="1238"/>
    </location>
</feature>
<dbReference type="CDD" id="cd22541">
    <property type="entry name" value="SP5_N"/>
    <property type="match status" value="1"/>
</dbReference>
<keyword evidence="5" id="KW-0949">S-adenosyl-L-methionine</keyword>
<feature type="compositionally biased region" description="Basic residues" evidence="15">
    <location>
        <begin position="1172"/>
        <end position="1183"/>
    </location>
</feature>
<evidence type="ECO:0000259" key="18">
    <source>
        <dbReference type="PROSITE" id="PS50868"/>
    </source>
</evidence>
<dbReference type="Pfam" id="PF00076">
    <property type="entry name" value="RRM_1"/>
    <property type="match status" value="1"/>
</dbReference>
<feature type="compositionally biased region" description="Polar residues" evidence="15">
    <location>
        <begin position="1239"/>
        <end position="1256"/>
    </location>
</feature>
<evidence type="ECO:0000256" key="4">
    <source>
        <dbReference type="ARBA" id="ARBA00022679"/>
    </source>
</evidence>
<feature type="compositionally biased region" description="Low complexity" evidence="15">
    <location>
        <begin position="232"/>
        <end position="244"/>
    </location>
</feature>
<feature type="compositionally biased region" description="Low complexity" evidence="15">
    <location>
        <begin position="1184"/>
        <end position="1204"/>
    </location>
</feature>
<dbReference type="Proteomes" id="UP000271087">
    <property type="component" value="Unassembled WGS sequence"/>
</dbReference>
<evidence type="ECO:0000256" key="9">
    <source>
        <dbReference type="ARBA" id="ARBA00023163"/>
    </source>
</evidence>
<feature type="compositionally biased region" description="Low complexity" evidence="15">
    <location>
        <begin position="500"/>
        <end position="510"/>
    </location>
</feature>
<evidence type="ECO:0000313" key="19">
    <source>
        <dbReference type="EMBL" id="VDK61470.1"/>
    </source>
</evidence>
<evidence type="ECO:0000256" key="3">
    <source>
        <dbReference type="ARBA" id="ARBA00022603"/>
    </source>
</evidence>
<dbReference type="GO" id="GO:0140999">
    <property type="term" value="F:histone H3K4 trimethyltransferase activity"/>
    <property type="evidence" value="ECO:0007669"/>
    <property type="project" value="UniProtKB-EC"/>
</dbReference>
<dbReference type="PROSITE" id="PS50102">
    <property type="entry name" value="RRM"/>
    <property type="match status" value="1"/>
</dbReference>
<proteinExistence type="predicted"/>
<dbReference type="Gene3D" id="2.170.270.10">
    <property type="entry name" value="SET domain"/>
    <property type="match status" value="1"/>
</dbReference>
<dbReference type="InterPro" id="IPR035979">
    <property type="entry name" value="RBD_domain_sf"/>
</dbReference>
<evidence type="ECO:0000256" key="12">
    <source>
        <dbReference type="ARBA" id="ARBA00047583"/>
    </source>
</evidence>
<dbReference type="GO" id="GO:0048188">
    <property type="term" value="C:Set1C/COMPASS complex"/>
    <property type="evidence" value="ECO:0007669"/>
    <property type="project" value="InterPro"/>
</dbReference>
<dbReference type="PANTHER" id="PTHR45814">
    <property type="entry name" value="HISTONE-LYSINE N-METHYLTRANSFERASE SETD1"/>
    <property type="match status" value="1"/>
</dbReference>
<protein>
    <recommendedName>
        <fullName evidence="2">[histone H3]-lysine(4) N-trimethyltransferase</fullName>
        <ecNumber evidence="2">2.1.1.354</ecNumber>
    </recommendedName>
</protein>
<feature type="domain" description="SET" evidence="17">
    <location>
        <begin position="1628"/>
        <end position="1745"/>
    </location>
</feature>
<dbReference type="InterPro" id="IPR037841">
    <property type="entry name" value="SET_SETD1A/B"/>
</dbReference>
<feature type="compositionally biased region" description="Polar residues" evidence="15">
    <location>
        <begin position="438"/>
        <end position="448"/>
    </location>
</feature>
<feature type="compositionally biased region" description="Basic residues" evidence="15">
    <location>
        <begin position="671"/>
        <end position="684"/>
    </location>
</feature>
<evidence type="ECO:0000256" key="11">
    <source>
        <dbReference type="ARBA" id="ARBA00047571"/>
    </source>
</evidence>
<comment type="catalytic activity">
    <reaction evidence="12">
        <text>N(6)-methyl-L-lysyl(4)-[histone H3] + S-adenosyl-L-methionine = N(6),N(6)-dimethyl-L-lysyl(4)-[histone H3] + S-adenosyl-L-homocysteine + H(+)</text>
        <dbReference type="Rhea" id="RHEA:60268"/>
        <dbReference type="Rhea" id="RHEA-COMP:15540"/>
        <dbReference type="Rhea" id="RHEA-COMP:15543"/>
        <dbReference type="ChEBI" id="CHEBI:15378"/>
        <dbReference type="ChEBI" id="CHEBI:57856"/>
        <dbReference type="ChEBI" id="CHEBI:59789"/>
        <dbReference type="ChEBI" id="CHEBI:61929"/>
        <dbReference type="ChEBI" id="CHEBI:61976"/>
    </reaction>
</comment>
<gene>
    <name evidence="19" type="ORF">NOO_LOCUS142</name>
</gene>
<keyword evidence="3" id="KW-0489">Methyltransferase</keyword>
<feature type="region of interest" description="Disordered" evidence="15">
    <location>
        <begin position="601"/>
        <end position="734"/>
    </location>
</feature>
<reference evidence="21" key="1">
    <citation type="submission" date="2016-06" db="UniProtKB">
        <authorList>
            <consortium name="WormBaseParasite"/>
        </authorList>
    </citation>
    <scope>IDENTIFICATION</scope>
</reference>
<feature type="region of interest" description="Disordered" evidence="15">
    <location>
        <begin position="1"/>
        <end position="30"/>
    </location>
</feature>
<accession>A0A182DWX3</accession>
<dbReference type="Pfam" id="PF11764">
    <property type="entry name" value="N-SET"/>
    <property type="match status" value="1"/>
</dbReference>
<feature type="region of interest" description="Disordered" evidence="15">
    <location>
        <begin position="804"/>
        <end position="851"/>
    </location>
</feature>
<dbReference type="SMART" id="SM01291">
    <property type="entry name" value="N-SET"/>
    <property type="match status" value="1"/>
</dbReference>
<dbReference type="SMART" id="SM00508">
    <property type="entry name" value="PostSET"/>
    <property type="match status" value="1"/>
</dbReference>
<reference evidence="19 20" key="2">
    <citation type="submission" date="2018-08" db="EMBL/GenBank/DDBJ databases">
        <authorList>
            <person name="Laetsch R D."/>
            <person name="Stevens L."/>
            <person name="Kumar S."/>
            <person name="Blaxter L. M."/>
        </authorList>
    </citation>
    <scope>NUCLEOTIDE SEQUENCE [LARGE SCALE GENOMIC DNA]</scope>
</reference>
<feature type="compositionally biased region" description="Low complexity" evidence="15">
    <location>
        <begin position="840"/>
        <end position="849"/>
    </location>
</feature>
<keyword evidence="8" id="KW-0805">Transcription regulation</keyword>
<comment type="catalytic activity">
    <reaction evidence="13">
        <text>N(6),N(6)-dimethyl-L-lysyl(4)-[histone H3] + S-adenosyl-L-methionine = N(6),N(6),N(6)-trimethyl-L-lysyl(4)-[histone H3] + S-adenosyl-L-homocysteine + H(+)</text>
        <dbReference type="Rhea" id="RHEA:60272"/>
        <dbReference type="Rhea" id="RHEA-COMP:15537"/>
        <dbReference type="Rhea" id="RHEA-COMP:15540"/>
        <dbReference type="ChEBI" id="CHEBI:15378"/>
        <dbReference type="ChEBI" id="CHEBI:57856"/>
        <dbReference type="ChEBI" id="CHEBI:59789"/>
        <dbReference type="ChEBI" id="CHEBI:61961"/>
        <dbReference type="ChEBI" id="CHEBI:61976"/>
    </reaction>
</comment>
<evidence type="ECO:0000256" key="7">
    <source>
        <dbReference type="ARBA" id="ARBA00022884"/>
    </source>
</evidence>
<dbReference type="WBParaSite" id="nOo.2.0.1.t00142-RA">
    <property type="protein sequence ID" value="nOo.2.0.1.t00142-RA"/>
    <property type="gene ID" value="nOo.2.0.1.g00142"/>
</dbReference>
<keyword evidence="9" id="KW-0804">Transcription</keyword>
<dbReference type="InterPro" id="IPR044570">
    <property type="entry name" value="Set1-like"/>
</dbReference>
<keyword evidence="4" id="KW-0808">Transferase</keyword>
<feature type="compositionally biased region" description="Basic and acidic residues" evidence="15">
    <location>
        <begin position="603"/>
        <end position="617"/>
    </location>
</feature>
<dbReference type="SMART" id="SM00360">
    <property type="entry name" value="RRM"/>
    <property type="match status" value="1"/>
</dbReference>
<feature type="domain" description="RRM" evidence="16">
    <location>
        <begin position="105"/>
        <end position="176"/>
    </location>
</feature>
<organism evidence="21">
    <name type="scientific">Onchocerca ochengi</name>
    <name type="common">Filarial nematode worm</name>
    <dbReference type="NCBI Taxonomy" id="42157"/>
    <lineage>
        <taxon>Eukaryota</taxon>
        <taxon>Metazoa</taxon>
        <taxon>Ecdysozoa</taxon>
        <taxon>Nematoda</taxon>
        <taxon>Chromadorea</taxon>
        <taxon>Rhabditida</taxon>
        <taxon>Spirurina</taxon>
        <taxon>Spiruromorpha</taxon>
        <taxon>Filarioidea</taxon>
        <taxon>Onchocercidae</taxon>
        <taxon>Onchocerca</taxon>
    </lineage>
</organism>
<sequence length="1767" mass="199783">MDAHEGASSHRNGGKVSVGGSNRSRPASETVHHFHHKLAWKAINIDAKHVIFRCDGICKDNPKYNVHTLGDPRNPLTRFRNVESIDLPLPSFVLDNNSVGPQPKREVSIFGLNDNINHAFLSNMCQKTGQIIEVFVYMHPRTKKHLGMAYVVFQDVGKAQSFVTKNNGTSVMGQTITCIIDPYAKEISRLYEKQAMEAAPVPRYLSRLDHNRLTEFRKINSPSISEHKNIYTSPSPSTSGQQSTDFKILEPAPQKQPDESETAFHHDKGRQIHQQSVDATLTKTAHIENVVPPNERSTIPSITEHFPLSTVSSSSTNLSYPSLATHQTFCSHHLMSHQHSQAPFTYYHSMPSNPISPLPSFPPISSSVSTFSPLPPLPPITGRMPFPIWSNVPPPPLRTSVPNIWPRAKTIVSASVPSQVLSIKSSVPTISNFASTAYQPVPSTSSFEETAPMDPAPSKENKEKKKLKTIIPGEQKRKRSIPASGKVKVRKRKRLREFVSVSSASESSNSKSDERSELSEESSQSSSSTVKRKLRHRKKGIVEERKYYKKKGAGGTSNYYREIVIRKNDNIRKCSHETKSDLLQSPELVEEVESYQRIRKYKKQEQETTKRDEHFVEPDVDLPDLESVSSEEDQFSAQGQELKVQSAAKKSKSHSKILSMKHTRQQQSRHVNWRKKRIMEKRHKQCDNGSYGDRESSSLSGNEKGHRWSSSSSTVESEMESDEPSSFGNNKRYGIDFSGRTGNKKLVDPYVGTCKHPSNLHSLKNLQMVNLSDIVEAVTASSEESDDEAVGTSDIVHQPIAHVKNNLTKNESTQSLPTPTLITSPEKPSGDSPLPCVLQSTPPTESSRSSFERRLENLFRSTSMQPPIIEIHEEERSNDAGSISLPFISVLDVPFLPSTTATSAVVRQEMPLSEASFAERSNAEITVVKHPFDLNSTESWTNSQAQIEANSICRNTTSDPIGASSPVNAVNKVREENKHLSTIMEEQSELTEDKEVEIGDGLKENKKRKELEEQILEKKRAARENYVHAVYVAVREELKTVLLKDLMRKIEIVAFEKLEKGWKEKEKAKVEEQDDDFWQNEAKDGVTDTPIPTIDKASVLSVKQTVSSKDSLNEMVRQVTEQTRAEMSAAFGPDTAALLGTGLFFKGLGIARNMPSFKKPKCDYFQKQVHLSPKRKQRSRSRNSYKSFCSASSSTKSGRTTESSRSYRRSENQNRSRSESSLAEERSSDEDTKSENERSISGSESICSTDLSSQVLSIRKHDGSGIVTPTDGSMSEEDEDEEEEVDKEEEEQQEEQEHIGKDFNEIRAIGIEEKAMLFVKAEIGENNGCDETESLSSSTAASHLIEQNKITEELRTRNKKVHDTANIEGYFNDHCYLPVELSEQLKKEFEESISACSDSETISAEFSETIKSEKSEKTLLQHVQDKTVKVKKRCYRNELASLLPPPVDVEQLTWETAWKPAKQWDKRTHKEEEEIFWKFEKEGLDAEDLMFLEKAFHEMQNDGTATWNRKLYWVPPRKVPEIHLLDKPKKIGKNIYYYDDPELEGVIPHSSGCARTEGYYKLSHKEKRGVLRRPDVFLTEINEKDDEKARYMMQSTREARSMNRRLLTSMGDTSSDIFKVNQLKFRKKLIKFARSRIHGWGLYALEAIVPDEMIVEYIGQKIRPTVADEREKRYERRGMGSSYLFRIDSDNVIDATQMGNLARFINHSCQPNCYAKIVVVDGEKRIVIYSKLPINKGDEITYDYKFPIEEDKIDCLCGAPGCRGSLN</sequence>
<dbReference type="OrthoDB" id="308383at2759"/>
<keyword evidence="20" id="KW-1185">Reference proteome</keyword>
<feature type="domain" description="Post-SET" evidence="18">
    <location>
        <begin position="1751"/>
        <end position="1767"/>
    </location>
</feature>
<dbReference type="InterPro" id="IPR000504">
    <property type="entry name" value="RRM_dom"/>
</dbReference>
<dbReference type="InterPro" id="IPR001214">
    <property type="entry name" value="SET_dom"/>
</dbReference>
<dbReference type="InterPro" id="IPR003616">
    <property type="entry name" value="Post-SET_dom"/>
</dbReference>
<feature type="compositionally biased region" description="Polar residues" evidence="15">
    <location>
        <begin position="805"/>
        <end position="823"/>
    </location>
</feature>
<dbReference type="EMBL" id="UYRW01000012">
    <property type="protein sequence ID" value="VDK61470.1"/>
    <property type="molecule type" value="Genomic_DNA"/>
</dbReference>
<evidence type="ECO:0000256" key="1">
    <source>
        <dbReference type="ARBA" id="ARBA00004123"/>
    </source>
</evidence>
<evidence type="ECO:0000256" key="14">
    <source>
        <dbReference type="PROSITE-ProRule" id="PRU00176"/>
    </source>
</evidence>
<evidence type="ECO:0000313" key="20">
    <source>
        <dbReference type="Proteomes" id="UP000271087"/>
    </source>
</evidence>
<evidence type="ECO:0000256" key="13">
    <source>
        <dbReference type="ARBA" id="ARBA00049129"/>
    </source>
</evidence>
<dbReference type="Pfam" id="PF00856">
    <property type="entry name" value="SET"/>
    <property type="match status" value="1"/>
</dbReference>
<dbReference type="SMART" id="SM00317">
    <property type="entry name" value="SET"/>
    <property type="match status" value="1"/>
</dbReference>
<dbReference type="CDD" id="cd19169">
    <property type="entry name" value="SET_SETD1"/>
    <property type="match status" value="1"/>
</dbReference>
<evidence type="ECO:0000256" key="10">
    <source>
        <dbReference type="ARBA" id="ARBA00023242"/>
    </source>
</evidence>
<dbReference type="InterPro" id="IPR012677">
    <property type="entry name" value="Nucleotide-bd_a/b_plait_sf"/>
</dbReference>
<dbReference type="STRING" id="42157.A0A182DWX3"/>
<dbReference type="PANTHER" id="PTHR45814:SF2">
    <property type="entry name" value="HISTONE-LYSINE N-METHYLTRANSFERASE SETD1"/>
    <property type="match status" value="1"/>
</dbReference>
<dbReference type="SUPFAM" id="SSF54928">
    <property type="entry name" value="RNA-binding domain, RBD"/>
    <property type="match status" value="1"/>
</dbReference>
<keyword evidence="7 14" id="KW-0694">RNA-binding</keyword>
<dbReference type="GO" id="GO:0003723">
    <property type="term" value="F:RNA binding"/>
    <property type="evidence" value="ECO:0007669"/>
    <property type="project" value="UniProtKB-UniRule"/>
</dbReference>
<dbReference type="PROSITE" id="PS50280">
    <property type="entry name" value="SET"/>
    <property type="match status" value="1"/>
</dbReference>
<evidence type="ECO:0000256" key="15">
    <source>
        <dbReference type="SAM" id="MobiDB-lite"/>
    </source>
</evidence>
<evidence type="ECO:0000256" key="2">
    <source>
        <dbReference type="ARBA" id="ARBA00012182"/>
    </source>
</evidence>
<dbReference type="SUPFAM" id="SSF82199">
    <property type="entry name" value="SET domain"/>
    <property type="match status" value="1"/>
</dbReference>
<dbReference type="InterPro" id="IPR046341">
    <property type="entry name" value="SET_dom_sf"/>
</dbReference>
<dbReference type="FunFam" id="2.170.270.10:FF:000010">
    <property type="entry name" value="Histone-lysine N-methyltransferase"/>
    <property type="match status" value="1"/>
</dbReference>
<comment type="catalytic activity">
    <reaction evidence="11">
        <text>L-lysyl(4)-[histone H3] + 3 S-adenosyl-L-methionine = N(6),N(6),N(6)-trimethyl-L-lysyl(4)-[histone H3] + 3 S-adenosyl-L-homocysteine + 3 H(+)</text>
        <dbReference type="Rhea" id="RHEA:60260"/>
        <dbReference type="Rhea" id="RHEA-COMP:15537"/>
        <dbReference type="Rhea" id="RHEA-COMP:15547"/>
        <dbReference type="ChEBI" id="CHEBI:15378"/>
        <dbReference type="ChEBI" id="CHEBI:29969"/>
        <dbReference type="ChEBI" id="CHEBI:57856"/>
        <dbReference type="ChEBI" id="CHEBI:59789"/>
        <dbReference type="ChEBI" id="CHEBI:61961"/>
        <dbReference type="EC" id="2.1.1.354"/>
    </reaction>
</comment>
<dbReference type="Gene3D" id="3.30.70.330">
    <property type="match status" value="1"/>
</dbReference>
<comment type="subcellular location">
    <subcellularLocation>
        <location evidence="1">Nucleus</location>
    </subcellularLocation>
</comment>
<evidence type="ECO:0000256" key="6">
    <source>
        <dbReference type="ARBA" id="ARBA00022853"/>
    </source>
</evidence>
<feature type="compositionally biased region" description="Acidic residues" evidence="15">
    <location>
        <begin position="1274"/>
        <end position="1294"/>
    </location>
</feature>
<feature type="compositionally biased region" description="Basic residues" evidence="15">
    <location>
        <begin position="530"/>
        <end position="539"/>
    </location>
</feature>
<feature type="region of interest" description="Disordered" evidence="15">
    <location>
        <begin position="225"/>
        <end position="245"/>
    </location>
</feature>
<feature type="compositionally biased region" description="Acidic residues" evidence="15">
    <location>
        <begin position="618"/>
        <end position="634"/>
    </location>
</feature>
<name>A0A182DWX3_ONCOC</name>
<keyword evidence="6" id="KW-0156">Chromatin regulator</keyword>
<evidence type="ECO:0000259" key="16">
    <source>
        <dbReference type="PROSITE" id="PS50102"/>
    </source>
</evidence>
<dbReference type="InterPro" id="IPR024657">
    <property type="entry name" value="COMPASS_Set1_N-SET"/>
</dbReference>
<keyword evidence="10" id="KW-0539">Nucleus</keyword>
<evidence type="ECO:0000256" key="5">
    <source>
        <dbReference type="ARBA" id="ARBA00022691"/>
    </source>
</evidence>